<protein>
    <submittedName>
        <fullName evidence="2">Uncharacterized protein</fullName>
    </submittedName>
</protein>
<dbReference type="EMBL" id="LKCN02000003">
    <property type="protein sequence ID" value="RCI15121.1"/>
    <property type="molecule type" value="Genomic_DNA"/>
</dbReference>
<reference evidence="2 3" key="1">
    <citation type="journal article" date="2015" name="BMC Genomics">
        <title>Insights from the genome of Ophiocordyceps polyrhachis-furcata to pathogenicity and host specificity in insect fungi.</title>
        <authorList>
            <person name="Wichadakul D."/>
            <person name="Kobmoo N."/>
            <person name="Ingsriswang S."/>
            <person name="Tangphatsornruang S."/>
            <person name="Chantasingh D."/>
            <person name="Luangsa-ard J.J."/>
            <person name="Eurwilaichitr L."/>
        </authorList>
    </citation>
    <scope>NUCLEOTIDE SEQUENCE [LARGE SCALE GENOMIC DNA]</scope>
    <source>
        <strain evidence="2 3">BCC 54312</strain>
    </source>
</reference>
<proteinExistence type="predicted"/>
<keyword evidence="3" id="KW-1185">Reference proteome</keyword>
<feature type="region of interest" description="Disordered" evidence="1">
    <location>
        <begin position="1"/>
        <end position="33"/>
    </location>
</feature>
<name>A0A367LL36_9HYPO</name>
<sequence>MAGAAKRGAAGSHRIDTSNRPTRGTDETPPSSRLSSFSLVANHFSFRPFSFTTLPRFPSPSFSPFGFLVSPRQRATIITCARLFLQLLIFPYVASVRAARARTLTHSFIHSSPSLSSPPRLAFVDAHLFLSFTPKRPSTVDAASIMTHQQLQLALLSSPCFSILTGKSSGRRMGQVGQRKRQEDRVHYAMAAVSPSTSKMLGRKKSIHAPVRRLTTVVCHGPRSRLDALVPPTPTGTKTCKSEW</sequence>
<comment type="caution">
    <text evidence="2">The sequence shown here is derived from an EMBL/GenBank/DDBJ whole genome shotgun (WGS) entry which is preliminary data.</text>
</comment>
<accession>A0A367LL36</accession>
<dbReference type="Proteomes" id="UP000253664">
    <property type="component" value="Unassembled WGS sequence"/>
</dbReference>
<evidence type="ECO:0000313" key="2">
    <source>
        <dbReference type="EMBL" id="RCI15121.1"/>
    </source>
</evidence>
<evidence type="ECO:0000313" key="3">
    <source>
        <dbReference type="Proteomes" id="UP000253664"/>
    </source>
</evidence>
<feature type="compositionally biased region" description="Polar residues" evidence="1">
    <location>
        <begin position="18"/>
        <end position="33"/>
    </location>
</feature>
<evidence type="ECO:0000256" key="1">
    <source>
        <dbReference type="SAM" id="MobiDB-lite"/>
    </source>
</evidence>
<organism evidence="2 3">
    <name type="scientific">Ophiocordyceps polyrhachis-furcata BCC 54312</name>
    <dbReference type="NCBI Taxonomy" id="1330021"/>
    <lineage>
        <taxon>Eukaryota</taxon>
        <taxon>Fungi</taxon>
        <taxon>Dikarya</taxon>
        <taxon>Ascomycota</taxon>
        <taxon>Pezizomycotina</taxon>
        <taxon>Sordariomycetes</taxon>
        <taxon>Hypocreomycetidae</taxon>
        <taxon>Hypocreales</taxon>
        <taxon>Ophiocordycipitaceae</taxon>
        <taxon>Ophiocordyceps</taxon>
    </lineage>
</organism>
<dbReference type="AlphaFoldDB" id="A0A367LL36"/>
<gene>
    <name evidence="2" type="ORF">L249_6400</name>
</gene>